<keyword evidence="1" id="KW-0812">Transmembrane</keyword>
<gene>
    <name evidence="2" type="ORF">O3M35_008879</name>
</gene>
<evidence type="ECO:0000256" key="1">
    <source>
        <dbReference type="SAM" id="Phobius"/>
    </source>
</evidence>
<sequence length="51" mass="5882">MQKKKIAQTFKENWCLMDYTMCQGPMYVHFVFVTTVSLSGARLSFAMAPLM</sequence>
<dbReference type="Proteomes" id="UP001461498">
    <property type="component" value="Unassembled WGS sequence"/>
</dbReference>
<dbReference type="EMBL" id="JAPXFL010000005">
    <property type="protein sequence ID" value="KAK9507055.1"/>
    <property type="molecule type" value="Genomic_DNA"/>
</dbReference>
<proteinExistence type="predicted"/>
<comment type="caution">
    <text evidence="2">The sequence shown here is derived from an EMBL/GenBank/DDBJ whole genome shotgun (WGS) entry which is preliminary data.</text>
</comment>
<keyword evidence="1" id="KW-1133">Transmembrane helix</keyword>
<keyword evidence="3" id="KW-1185">Reference proteome</keyword>
<name>A0AAW1DBB7_9HEMI</name>
<keyword evidence="1" id="KW-0472">Membrane</keyword>
<reference evidence="2 3" key="1">
    <citation type="submission" date="2022-12" db="EMBL/GenBank/DDBJ databases">
        <title>Chromosome-level genome assembly of true bugs.</title>
        <authorList>
            <person name="Ma L."/>
            <person name="Li H."/>
        </authorList>
    </citation>
    <scope>NUCLEOTIDE SEQUENCE [LARGE SCALE GENOMIC DNA]</scope>
    <source>
        <strain evidence="2">Lab_2022b</strain>
    </source>
</reference>
<protein>
    <submittedName>
        <fullName evidence="2">Uncharacterized protein</fullName>
    </submittedName>
</protein>
<evidence type="ECO:0000313" key="3">
    <source>
        <dbReference type="Proteomes" id="UP001461498"/>
    </source>
</evidence>
<evidence type="ECO:0000313" key="2">
    <source>
        <dbReference type="EMBL" id="KAK9507055.1"/>
    </source>
</evidence>
<feature type="transmembrane region" description="Helical" evidence="1">
    <location>
        <begin position="26"/>
        <end position="45"/>
    </location>
</feature>
<organism evidence="2 3">
    <name type="scientific">Rhynocoris fuscipes</name>
    <dbReference type="NCBI Taxonomy" id="488301"/>
    <lineage>
        <taxon>Eukaryota</taxon>
        <taxon>Metazoa</taxon>
        <taxon>Ecdysozoa</taxon>
        <taxon>Arthropoda</taxon>
        <taxon>Hexapoda</taxon>
        <taxon>Insecta</taxon>
        <taxon>Pterygota</taxon>
        <taxon>Neoptera</taxon>
        <taxon>Paraneoptera</taxon>
        <taxon>Hemiptera</taxon>
        <taxon>Heteroptera</taxon>
        <taxon>Panheteroptera</taxon>
        <taxon>Cimicomorpha</taxon>
        <taxon>Reduviidae</taxon>
        <taxon>Harpactorinae</taxon>
        <taxon>Harpactorini</taxon>
        <taxon>Rhynocoris</taxon>
    </lineage>
</organism>
<dbReference type="AlphaFoldDB" id="A0AAW1DBB7"/>
<accession>A0AAW1DBB7</accession>